<keyword evidence="8" id="KW-0997">Cell inner membrane</keyword>
<feature type="transmembrane region" description="Helical" evidence="8">
    <location>
        <begin position="173"/>
        <end position="193"/>
    </location>
</feature>
<keyword evidence="7 8" id="KW-0472">Membrane</keyword>
<dbReference type="GeneID" id="93077202"/>
<dbReference type="InterPro" id="IPR011701">
    <property type="entry name" value="MFS"/>
</dbReference>
<evidence type="ECO:0000259" key="9">
    <source>
        <dbReference type="PROSITE" id="PS50850"/>
    </source>
</evidence>
<dbReference type="PROSITE" id="PS50850">
    <property type="entry name" value="MFS"/>
    <property type="match status" value="1"/>
</dbReference>
<accession>A0ABM5NGQ5</accession>
<keyword evidence="11" id="KW-1185">Reference proteome</keyword>
<evidence type="ECO:0000256" key="7">
    <source>
        <dbReference type="ARBA" id="ARBA00023136"/>
    </source>
</evidence>
<keyword evidence="4" id="KW-1003">Cell membrane</keyword>
<evidence type="ECO:0000313" key="10">
    <source>
        <dbReference type="EMBL" id="AGH17203.1"/>
    </source>
</evidence>
<gene>
    <name evidence="10" type="ORF">WSI_04165</name>
</gene>
<feature type="transmembrane region" description="Helical" evidence="8">
    <location>
        <begin position="290"/>
        <end position="310"/>
    </location>
</feature>
<sequence>MKKKLPLKLRNSNISHMEFVIVIAMLMAINSLGIDIILPCLPKISDSLHLSNENYGQHLISFYLIGYGIAQIFYGPLSDRFGRKIVMMFGLVIHIISTFIMVTINSFTGMLCMRLIQGIGGAAPRIITISIIRDIYDGRDMAKVLSIAMMIFMIMPILAPSIGQATVALSGGWIGIFVCMGVITTFITLWYYIRFPETLDPRDVRPLNLYAILHSFSLIFKHRASTLYNIANSLTMGAILGFVNSSQQIYVGIYQLGNLFPIAFAVGGFAMSIASFINSRLVEKFGIRRVSHYSLLIFFMITGSWLLVQITSNHPIHLLIFIAFFFLASFQFGLINSNFSSISMEPFSHLAGTASSIFGFINTVISTILGIIIGQSFNGTTYPITIGFFGIAVSSFICILIVEKNQMFRKTELR</sequence>
<keyword evidence="5 8" id="KW-0812">Transmembrane</keyword>
<reference evidence="10 11" key="1">
    <citation type="journal article" date="2013" name="Genome Announc.">
        <title>Complete Genome Sequence of a Chinese Strain of 'Candidatus Liberibacter asiaticus'.</title>
        <authorList>
            <person name="Lin H."/>
            <person name="Han C.S."/>
            <person name="Liu B."/>
            <person name="Lou B."/>
            <person name="Bai X."/>
            <person name="Deng C."/>
            <person name="Civerolo E.L."/>
            <person name="Gupta G."/>
        </authorList>
    </citation>
    <scope>NUCLEOTIDE SEQUENCE [LARGE SCALE GENOMIC DNA]</scope>
    <source>
        <strain evidence="11">gxpsy</strain>
    </source>
</reference>
<dbReference type="PANTHER" id="PTHR23502:SF132">
    <property type="entry name" value="POLYAMINE TRANSPORTER 2-RELATED"/>
    <property type="match status" value="1"/>
</dbReference>
<evidence type="ECO:0000256" key="1">
    <source>
        <dbReference type="ARBA" id="ARBA00004651"/>
    </source>
</evidence>
<dbReference type="SUPFAM" id="SSF103473">
    <property type="entry name" value="MFS general substrate transporter"/>
    <property type="match status" value="1"/>
</dbReference>
<evidence type="ECO:0000256" key="2">
    <source>
        <dbReference type="ARBA" id="ARBA00006236"/>
    </source>
</evidence>
<feature type="domain" description="Major facilitator superfamily (MFS) profile" evidence="9">
    <location>
        <begin position="19"/>
        <end position="407"/>
    </location>
</feature>
<name>A0ABM5NGQ5_LIBAS</name>
<dbReference type="Proteomes" id="UP000011820">
    <property type="component" value="Chromosome"/>
</dbReference>
<comment type="similarity">
    <text evidence="2 8">Belongs to the major facilitator superfamily. Bcr/CmlA family.</text>
</comment>
<feature type="transmembrane region" description="Helical" evidence="8">
    <location>
        <begin position="380"/>
        <end position="402"/>
    </location>
</feature>
<feature type="transmembrane region" description="Helical" evidence="8">
    <location>
        <begin position="259"/>
        <end position="278"/>
    </location>
</feature>
<dbReference type="NCBIfam" id="TIGR00710">
    <property type="entry name" value="efflux_Bcr_CflA"/>
    <property type="match status" value="1"/>
</dbReference>
<keyword evidence="6 8" id="KW-1133">Transmembrane helix</keyword>
<feature type="transmembrane region" description="Helical" evidence="8">
    <location>
        <begin position="113"/>
        <end position="132"/>
    </location>
</feature>
<evidence type="ECO:0000256" key="3">
    <source>
        <dbReference type="ARBA" id="ARBA00022448"/>
    </source>
</evidence>
<dbReference type="InterPro" id="IPR020846">
    <property type="entry name" value="MFS_dom"/>
</dbReference>
<dbReference type="InterPro" id="IPR036259">
    <property type="entry name" value="MFS_trans_sf"/>
</dbReference>
<keyword evidence="3 8" id="KW-0813">Transport</keyword>
<dbReference type="Gene3D" id="1.20.1720.10">
    <property type="entry name" value="Multidrug resistance protein D"/>
    <property type="match status" value="1"/>
</dbReference>
<evidence type="ECO:0000256" key="5">
    <source>
        <dbReference type="ARBA" id="ARBA00022692"/>
    </source>
</evidence>
<dbReference type="InterPro" id="IPR004812">
    <property type="entry name" value="Efflux_drug-R_Bcr/CmlA"/>
</dbReference>
<evidence type="ECO:0000313" key="11">
    <source>
        <dbReference type="Proteomes" id="UP000011820"/>
    </source>
</evidence>
<dbReference type="EMBL" id="CP004005">
    <property type="protein sequence ID" value="AGH17203.1"/>
    <property type="molecule type" value="Genomic_DNA"/>
</dbReference>
<evidence type="ECO:0000256" key="8">
    <source>
        <dbReference type="RuleBase" id="RU365088"/>
    </source>
</evidence>
<organism evidence="10 11">
    <name type="scientific">Candidatus Liberibacter asiaticus str. gxpsy</name>
    <dbReference type="NCBI Taxonomy" id="1174529"/>
    <lineage>
        <taxon>Bacteria</taxon>
        <taxon>Pseudomonadati</taxon>
        <taxon>Pseudomonadota</taxon>
        <taxon>Alphaproteobacteria</taxon>
        <taxon>Hyphomicrobiales</taxon>
        <taxon>Rhizobiaceae</taxon>
        <taxon>Liberibacter</taxon>
    </lineage>
</organism>
<evidence type="ECO:0000256" key="6">
    <source>
        <dbReference type="ARBA" id="ARBA00022989"/>
    </source>
</evidence>
<feature type="transmembrane region" description="Helical" evidence="8">
    <location>
        <begin position="227"/>
        <end position="247"/>
    </location>
</feature>
<feature type="transmembrane region" description="Helical" evidence="8">
    <location>
        <begin position="86"/>
        <end position="107"/>
    </location>
</feature>
<dbReference type="PANTHER" id="PTHR23502">
    <property type="entry name" value="MAJOR FACILITATOR SUPERFAMILY"/>
    <property type="match status" value="1"/>
</dbReference>
<dbReference type="Pfam" id="PF07690">
    <property type="entry name" value="MFS_1"/>
    <property type="match status" value="1"/>
</dbReference>
<protein>
    <recommendedName>
        <fullName evidence="8">Bcr/CflA family efflux transporter</fullName>
    </recommendedName>
</protein>
<proteinExistence type="inferred from homology"/>
<feature type="transmembrane region" description="Helical" evidence="8">
    <location>
        <begin position="20"/>
        <end position="38"/>
    </location>
</feature>
<feature type="transmembrane region" description="Helical" evidence="8">
    <location>
        <begin position="144"/>
        <end position="167"/>
    </location>
</feature>
<feature type="transmembrane region" description="Helical" evidence="8">
    <location>
        <begin position="58"/>
        <end position="74"/>
    </location>
</feature>
<dbReference type="RefSeq" id="WP_015452798.1">
    <property type="nucleotide sequence ID" value="NC_020549.1"/>
</dbReference>
<comment type="subcellular location">
    <subcellularLocation>
        <location evidence="8">Cell inner membrane</location>
        <topology evidence="8">Multi-pass membrane protein</topology>
    </subcellularLocation>
    <subcellularLocation>
        <location evidence="1">Cell membrane</location>
        <topology evidence="1">Multi-pass membrane protein</topology>
    </subcellularLocation>
</comment>
<feature type="transmembrane region" description="Helical" evidence="8">
    <location>
        <begin position="347"/>
        <end position="374"/>
    </location>
</feature>
<evidence type="ECO:0000256" key="4">
    <source>
        <dbReference type="ARBA" id="ARBA00022475"/>
    </source>
</evidence>
<dbReference type="CDD" id="cd17320">
    <property type="entry name" value="MFS_MdfA_MDR_like"/>
    <property type="match status" value="1"/>
</dbReference>
<feature type="transmembrane region" description="Helical" evidence="8">
    <location>
        <begin position="316"/>
        <end position="335"/>
    </location>
</feature>